<evidence type="ECO:0008006" key="3">
    <source>
        <dbReference type="Google" id="ProtNLM"/>
    </source>
</evidence>
<accession>A0ABV5P2E2</accession>
<dbReference type="Proteomes" id="UP001589568">
    <property type="component" value="Unassembled WGS sequence"/>
</dbReference>
<organism evidence="1 2">
    <name type="scientific">Nonomuraea salmonea</name>
    <dbReference type="NCBI Taxonomy" id="46181"/>
    <lineage>
        <taxon>Bacteria</taxon>
        <taxon>Bacillati</taxon>
        <taxon>Actinomycetota</taxon>
        <taxon>Actinomycetes</taxon>
        <taxon>Streptosporangiales</taxon>
        <taxon>Streptosporangiaceae</taxon>
        <taxon>Nonomuraea</taxon>
    </lineage>
</organism>
<proteinExistence type="predicted"/>
<keyword evidence="2" id="KW-1185">Reference proteome</keyword>
<name>A0ABV5P2E2_9ACTN</name>
<gene>
    <name evidence="1" type="ORF">ACFFR3_45235</name>
</gene>
<evidence type="ECO:0000313" key="1">
    <source>
        <dbReference type="EMBL" id="MFB9476738.1"/>
    </source>
</evidence>
<evidence type="ECO:0000313" key="2">
    <source>
        <dbReference type="Proteomes" id="UP001589568"/>
    </source>
</evidence>
<dbReference type="EMBL" id="JBHMCF010000056">
    <property type="protein sequence ID" value="MFB9476738.1"/>
    <property type="molecule type" value="Genomic_DNA"/>
</dbReference>
<sequence length="47" mass="5133">MTTRPYASGLSLMITRSHGGRIPGNVAVPETNIFPREATCRKDFVIA</sequence>
<protein>
    <recommendedName>
        <fullName evidence="3">DUF397 domain-containing protein</fullName>
    </recommendedName>
</protein>
<comment type="caution">
    <text evidence="1">The sequence shown here is derived from an EMBL/GenBank/DDBJ whole genome shotgun (WGS) entry which is preliminary data.</text>
</comment>
<reference evidence="1 2" key="1">
    <citation type="submission" date="2024-09" db="EMBL/GenBank/DDBJ databases">
        <authorList>
            <person name="Sun Q."/>
            <person name="Mori K."/>
        </authorList>
    </citation>
    <scope>NUCLEOTIDE SEQUENCE [LARGE SCALE GENOMIC DNA]</scope>
    <source>
        <strain evidence="1 2">JCM 3324</strain>
    </source>
</reference>
<dbReference type="RefSeq" id="WP_345394219.1">
    <property type="nucleotide sequence ID" value="NZ_BAAAXS010000001.1"/>
</dbReference>